<organism evidence="3 4">
    <name type="scientific">Kryptolebias marmoratus</name>
    <name type="common">Mangrove killifish</name>
    <name type="synonym">Rivulus marmoratus</name>
    <dbReference type="NCBI Taxonomy" id="37003"/>
    <lineage>
        <taxon>Eukaryota</taxon>
        <taxon>Metazoa</taxon>
        <taxon>Chordata</taxon>
        <taxon>Craniata</taxon>
        <taxon>Vertebrata</taxon>
        <taxon>Euteleostomi</taxon>
        <taxon>Actinopterygii</taxon>
        <taxon>Neopterygii</taxon>
        <taxon>Teleostei</taxon>
        <taxon>Neoteleostei</taxon>
        <taxon>Acanthomorphata</taxon>
        <taxon>Ovalentaria</taxon>
        <taxon>Atherinomorphae</taxon>
        <taxon>Cyprinodontiformes</taxon>
        <taxon>Rivulidae</taxon>
        <taxon>Kryptolebias</taxon>
    </lineage>
</organism>
<sequence>MRRFLFFLFLLAQVVKPPPTPSPGDGHCLKFWVPYGRYCYYVFNEKQGYSWPDARHFCQSFWSDLVSIHSRAELEFIRNMNYTKNHNIWIGLTRDRNCKPNSNTYHFLCDKTTQKGSLTRRPTTATTNSSCEHQYCFIMYISPPS</sequence>
<dbReference type="InterPro" id="IPR050111">
    <property type="entry name" value="C-type_lectin/snaclec_domain"/>
</dbReference>
<dbReference type="Ensembl" id="ENSKMAT00000018011.1">
    <property type="protein sequence ID" value="ENSKMAP00000017763.1"/>
    <property type="gene ID" value="ENSKMAG00000013189.1"/>
</dbReference>
<dbReference type="InterPro" id="IPR001304">
    <property type="entry name" value="C-type_lectin-like"/>
</dbReference>
<dbReference type="SMART" id="SM00034">
    <property type="entry name" value="CLECT"/>
    <property type="match status" value="1"/>
</dbReference>
<dbReference type="SUPFAM" id="SSF56436">
    <property type="entry name" value="C-type lectin-like"/>
    <property type="match status" value="1"/>
</dbReference>
<dbReference type="AlphaFoldDB" id="A0A3Q3ALT1"/>
<protein>
    <recommendedName>
        <fullName evidence="2">C-type lectin domain-containing protein</fullName>
    </recommendedName>
</protein>
<reference evidence="3" key="1">
    <citation type="submission" date="2025-08" db="UniProtKB">
        <authorList>
            <consortium name="Ensembl"/>
        </authorList>
    </citation>
    <scope>IDENTIFICATION</scope>
</reference>
<dbReference type="InterPro" id="IPR016187">
    <property type="entry name" value="CTDL_fold"/>
</dbReference>
<keyword evidence="4" id="KW-1185">Reference proteome</keyword>
<dbReference type="Pfam" id="PF00059">
    <property type="entry name" value="Lectin_C"/>
    <property type="match status" value="1"/>
</dbReference>
<accession>A0A3Q3ALT1</accession>
<name>A0A3Q3ALT1_KRYMA</name>
<reference evidence="3" key="2">
    <citation type="submission" date="2025-09" db="UniProtKB">
        <authorList>
            <consortium name="Ensembl"/>
        </authorList>
    </citation>
    <scope>IDENTIFICATION</scope>
</reference>
<evidence type="ECO:0000256" key="1">
    <source>
        <dbReference type="SAM" id="SignalP"/>
    </source>
</evidence>
<dbReference type="InterPro" id="IPR016186">
    <property type="entry name" value="C-type_lectin-like/link_sf"/>
</dbReference>
<dbReference type="Proteomes" id="UP000264800">
    <property type="component" value="Unplaced"/>
</dbReference>
<dbReference type="PANTHER" id="PTHR22803">
    <property type="entry name" value="MANNOSE, PHOSPHOLIPASE, LECTIN RECEPTOR RELATED"/>
    <property type="match status" value="1"/>
</dbReference>
<feature type="signal peptide" evidence="1">
    <location>
        <begin position="1"/>
        <end position="17"/>
    </location>
</feature>
<evidence type="ECO:0000259" key="2">
    <source>
        <dbReference type="PROSITE" id="PS50041"/>
    </source>
</evidence>
<evidence type="ECO:0000313" key="3">
    <source>
        <dbReference type="Ensembl" id="ENSKMAP00000017763.1"/>
    </source>
</evidence>
<dbReference type="CDD" id="cd00037">
    <property type="entry name" value="CLECT"/>
    <property type="match status" value="1"/>
</dbReference>
<dbReference type="GeneTree" id="ENSGT01150000286973"/>
<evidence type="ECO:0000313" key="4">
    <source>
        <dbReference type="Proteomes" id="UP000264800"/>
    </source>
</evidence>
<feature type="chain" id="PRO_5018551774" description="C-type lectin domain-containing protein" evidence="1">
    <location>
        <begin position="18"/>
        <end position="145"/>
    </location>
</feature>
<feature type="domain" description="C-type lectin" evidence="2">
    <location>
        <begin position="35"/>
        <end position="131"/>
    </location>
</feature>
<dbReference type="PROSITE" id="PS50041">
    <property type="entry name" value="C_TYPE_LECTIN_2"/>
    <property type="match status" value="1"/>
</dbReference>
<dbReference type="Gene3D" id="3.10.100.10">
    <property type="entry name" value="Mannose-Binding Protein A, subunit A"/>
    <property type="match status" value="1"/>
</dbReference>
<proteinExistence type="predicted"/>
<keyword evidence="1" id="KW-0732">Signal</keyword>